<gene>
    <name evidence="1" type="ORF">TIFTF001_037110</name>
</gene>
<dbReference type="AlphaFoldDB" id="A0AA88EFT9"/>
<reference evidence="1" key="1">
    <citation type="submission" date="2023-07" db="EMBL/GenBank/DDBJ databases">
        <title>draft genome sequence of fig (Ficus carica).</title>
        <authorList>
            <person name="Takahashi T."/>
            <person name="Nishimura K."/>
        </authorList>
    </citation>
    <scope>NUCLEOTIDE SEQUENCE</scope>
</reference>
<comment type="caution">
    <text evidence="1">The sequence shown here is derived from an EMBL/GenBank/DDBJ whole genome shotgun (WGS) entry which is preliminary data.</text>
</comment>
<evidence type="ECO:0000313" key="1">
    <source>
        <dbReference type="EMBL" id="GMN68054.1"/>
    </source>
</evidence>
<sequence length="47" mass="5102">MPDIALLRAPEPPFHVRHIVDPPPPPFATVYQAAESDMPAVKLGQAL</sequence>
<name>A0AA88EFT9_FICCA</name>
<dbReference type="EMBL" id="BTGU01000544">
    <property type="protein sequence ID" value="GMN68054.1"/>
    <property type="molecule type" value="Genomic_DNA"/>
</dbReference>
<proteinExistence type="predicted"/>
<keyword evidence="2" id="KW-1185">Reference proteome</keyword>
<evidence type="ECO:0000313" key="2">
    <source>
        <dbReference type="Proteomes" id="UP001187192"/>
    </source>
</evidence>
<dbReference type="Proteomes" id="UP001187192">
    <property type="component" value="Unassembled WGS sequence"/>
</dbReference>
<organism evidence="1 2">
    <name type="scientific">Ficus carica</name>
    <name type="common">Common fig</name>
    <dbReference type="NCBI Taxonomy" id="3494"/>
    <lineage>
        <taxon>Eukaryota</taxon>
        <taxon>Viridiplantae</taxon>
        <taxon>Streptophyta</taxon>
        <taxon>Embryophyta</taxon>
        <taxon>Tracheophyta</taxon>
        <taxon>Spermatophyta</taxon>
        <taxon>Magnoliopsida</taxon>
        <taxon>eudicotyledons</taxon>
        <taxon>Gunneridae</taxon>
        <taxon>Pentapetalae</taxon>
        <taxon>rosids</taxon>
        <taxon>fabids</taxon>
        <taxon>Rosales</taxon>
        <taxon>Moraceae</taxon>
        <taxon>Ficeae</taxon>
        <taxon>Ficus</taxon>
    </lineage>
</organism>
<accession>A0AA88EFT9</accession>
<protein>
    <submittedName>
        <fullName evidence="1">Uncharacterized protein</fullName>
    </submittedName>
</protein>